<dbReference type="InterPro" id="IPR017390">
    <property type="entry name" value="Ubiquitinyl_hydrolase_UCH37"/>
</dbReference>
<dbReference type="AlphaFoldDB" id="A0A1I8AUN4"/>
<evidence type="ECO:0000256" key="9">
    <source>
        <dbReference type="PIRSR" id="PIRSR038120-2"/>
    </source>
</evidence>
<evidence type="ECO:0000313" key="13">
    <source>
        <dbReference type="Proteomes" id="UP000095287"/>
    </source>
</evidence>
<dbReference type="PROSITE" id="PS52049">
    <property type="entry name" value="ULD"/>
    <property type="match status" value="1"/>
</dbReference>
<accession>A0A1I8AUN4</accession>
<comment type="catalytic activity">
    <reaction evidence="1 7 10 11">
        <text>Thiol-dependent hydrolysis of ester, thioester, amide, peptide and isopeptide bonds formed by the C-terminal Gly of ubiquitin (a 76-residue protein attached to proteins as an intracellular targeting signal).</text>
        <dbReference type="EC" id="3.4.19.12"/>
    </reaction>
</comment>
<evidence type="ECO:0000256" key="3">
    <source>
        <dbReference type="ARBA" id="ARBA00022670"/>
    </source>
</evidence>
<feature type="active site" description="Proton donor" evidence="8 10">
    <location>
        <position position="166"/>
    </location>
</feature>
<dbReference type="PANTHER" id="PTHR10589">
    <property type="entry name" value="UBIQUITIN CARBOXYL-TERMINAL HYDROLASE"/>
    <property type="match status" value="1"/>
</dbReference>
<feature type="domain" description="UCH catalytic" evidence="12">
    <location>
        <begin position="7"/>
        <end position="228"/>
    </location>
</feature>
<dbReference type="FunFam" id="3.40.532.10:FF:000009">
    <property type="entry name" value="Ubiquitin carboxyl-terminal hydrolase"/>
    <property type="match status" value="1"/>
</dbReference>
<dbReference type="InterPro" id="IPR038765">
    <property type="entry name" value="Papain-like_cys_pep_sf"/>
</dbReference>
<dbReference type="PIRSF" id="PIRSF038120">
    <property type="entry name" value="Ubiquitinyl_hydrolase_UCH37"/>
    <property type="match status" value="1"/>
</dbReference>
<dbReference type="SUPFAM" id="SSF54001">
    <property type="entry name" value="Cysteine proteinases"/>
    <property type="match status" value="1"/>
</dbReference>
<dbReference type="GO" id="GO:0005737">
    <property type="term" value="C:cytoplasm"/>
    <property type="evidence" value="ECO:0007669"/>
    <property type="project" value="TreeGrafter"/>
</dbReference>
<dbReference type="Pfam" id="PF18031">
    <property type="entry name" value="UCH_C"/>
    <property type="match status" value="1"/>
</dbReference>
<evidence type="ECO:0000256" key="5">
    <source>
        <dbReference type="ARBA" id="ARBA00022801"/>
    </source>
</evidence>
<dbReference type="GO" id="GO:0016579">
    <property type="term" value="P:protein deubiquitination"/>
    <property type="evidence" value="ECO:0007669"/>
    <property type="project" value="InterPro"/>
</dbReference>
<keyword evidence="13" id="KW-1185">Reference proteome</keyword>
<dbReference type="InterPro" id="IPR041507">
    <property type="entry name" value="UCH_C"/>
</dbReference>
<evidence type="ECO:0000313" key="14">
    <source>
        <dbReference type="WBParaSite" id="L893_g9071.t1"/>
    </source>
</evidence>
<dbReference type="PRINTS" id="PR00707">
    <property type="entry name" value="UBCTHYDRLASE"/>
</dbReference>
<evidence type="ECO:0000256" key="4">
    <source>
        <dbReference type="ARBA" id="ARBA00022786"/>
    </source>
</evidence>
<dbReference type="GO" id="GO:0006511">
    <property type="term" value="P:ubiquitin-dependent protein catabolic process"/>
    <property type="evidence" value="ECO:0007669"/>
    <property type="project" value="UniProtKB-UniRule"/>
</dbReference>
<dbReference type="PROSITE" id="PS52048">
    <property type="entry name" value="UCH_DOMAIN"/>
    <property type="match status" value="1"/>
</dbReference>
<sequence length="322" mass="36373">MTDAAGQWCLIESDPGVFTELLKEFGVTGLGVEEFYSLDQAEFDAKSPVHGLVFLFKWRPGDEPCGKLETDQNKVYFAQQVITNACATQALINMVLNLDLNKPELEGIKLGTVLEEFRSFTQSFDPSSRGLCLSNSEAIRDVHNSFSRPQPFELDIRMPEKEDNFHFITYVPVNGRVYELDGLREAPIDLGAIGENGDWLSHVKPIIAQRIENYSKGEIHFNLMGVVTDKKMKLQRRLAELESIGTPDDQQALEMCRLRDSIADEEVRAEAAKKENIRRRHNYMPFIVELLKILAKDGKLVPLVEEAQKKAAAKAESKQKSK</sequence>
<evidence type="ECO:0000256" key="6">
    <source>
        <dbReference type="ARBA" id="ARBA00022807"/>
    </source>
</evidence>
<dbReference type="InterPro" id="IPR036959">
    <property type="entry name" value="Peptidase_C12_UCH_sf"/>
</dbReference>
<dbReference type="CDD" id="cd09617">
    <property type="entry name" value="Peptidase_C12_UCH37_BAP1"/>
    <property type="match status" value="1"/>
</dbReference>
<feature type="site" description="Transition state stabilizer" evidence="10">
    <location>
        <position position="80"/>
    </location>
</feature>
<keyword evidence="3 7" id="KW-0645">Protease</keyword>
<evidence type="ECO:0000256" key="8">
    <source>
        <dbReference type="PIRSR" id="PIRSR038120-1"/>
    </source>
</evidence>
<evidence type="ECO:0000256" key="11">
    <source>
        <dbReference type="RuleBase" id="RU361215"/>
    </source>
</evidence>
<evidence type="ECO:0000256" key="2">
    <source>
        <dbReference type="ARBA" id="ARBA00009326"/>
    </source>
</evidence>
<name>A0A1I8AUN4_9BILA</name>
<feature type="site" description="Important for enzyme activity" evidence="9 10">
    <location>
        <position position="181"/>
    </location>
</feature>
<dbReference type="Proteomes" id="UP000095287">
    <property type="component" value="Unplaced"/>
</dbReference>
<dbReference type="PANTHER" id="PTHR10589:SF16">
    <property type="entry name" value="UBIQUITIN CARBOXYL-TERMINAL HYDROLASE ISOZYME L5"/>
    <property type="match status" value="1"/>
</dbReference>
<feature type="active site" description="Nucleophile" evidence="8 10">
    <location>
        <position position="86"/>
    </location>
</feature>
<evidence type="ECO:0000256" key="10">
    <source>
        <dbReference type="PROSITE-ProRule" id="PRU01393"/>
    </source>
</evidence>
<dbReference type="Gene3D" id="3.40.532.10">
    <property type="entry name" value="Peptidase C12, ubiquitin carboxyl-terminal hydrolase"/>
    <property type="match status" value="1"/>
</dbReference>
<organism evidence="13 14">
    <name type="scientific">Steinernema glaseri</name>
    <dbReference type="NCBI Taxonomy" id="37863"/>
    <lineage>
        <taxon>Eukaryota</taxon>
        <taxon>Metazoa</taxon>
        <taxon>Ecdysozoa</taxon>
        <taxon>Nematoda</taxon>
        <taxon>Chromadorea</taxon>
        <taxon>Rhabditida</taxon>
        <taxon>Tylenchina</taxon>
        <taxon>Panagrolaimomorpha</taxon>
        <taxon>Strongyloidoidea</taxon>
        <taxon>Steinernematidae</taxon>
        <taxon>Steinernema</taxon>
    </lineage>
</organism>
<reference evidence="14" key="1">
    <citation type="submission" date="2016-11" db="UniProtKB">
        <authorList>
            <consortium name="WormBaseParasite"/>
        </authorList>
    </citation>
    <scope>IDENTIFICATION</scope>
</reference>
<keyword evidence="4 7" id="KW-0833">Ubl conjugation pathway</keyword>
<proteinExistence type="inferred from homology"/>
<evidence type="ECO:0000259" key="12">
    <source>
        <dbReference type="PROSITE" id="PS52048"/>
    </source>
</evidence>
<dbReference type="WBParaSite" id="L893_g9071.t1">
    <property type="protein sequence ID" value="L893_g9071.t1"/>
    <property type="gene ID" value="L893_g9071"/>
</dbReference>
<dbReference type="Pfam" id="PF01088">
    <property type="entry name" value="Peptidase_C12"/>
    <property type="match status" value="1"/>
</dbReference>
<keyword evidence="5 7" id="KW-0378">Hydrolase</keyword>
<keyword evidence="6 7" id="KW-0788">Thiol protease</keyword>
<evidence type="ECO:0000256" key="1">
    <source>
        <dbReference type="ARBA" id="ARBA00000707"/>
    </source>
</evidence>
<dbReference type="EC" id="3.4.19.12" evidence="7 11"/>
<dbReference type="GO" id="GO:0004843">
    <property type="term" value="F:cysteine-type deubiquitinase activity"/>
    <property type="evidence" value="ECO:0007669"/>
    <property type="project" value="UniProtKB-UniRule"/>
</dbReference>
<dbReference type="InterPro" id="IPR001578">
    <property type="entry name" value="Peptidase_C12_UCH"/>
</dbReference>
<evidence type="ECO:0000256" key="7">
    <source>
        <dbReference type="PIRNR" id="PIRNR038120"/>
    </source>
</evidence>
<protein>
    <recommendedName>
        <fullName evidence="7 11">Ubiquitin carboxyl-terminal hydrolase</fullName>
        <ecNumber evidence="7 11">3.4.19.12</ecNumber>
    </recommendedName>
</protein>
<comment type="similarity">
    <text evidence="2 7 10 11">Belongs to the peptidase C12 family.</text>
</comment>